<dbReference type="EMBL" id="KZ857453">
    <property type="protein sequence ID" value="RDX44170.1"/>
    <property type="molecule type" value="Genomic_DNA"/>
</dbReference>
<evidence type="ECO:0000256" key="1">
    <source>
        <dbReference type="SAM" id="MobiDB-lite"/>
    </source>
</evidence>
<dbReference type="AlphaFoldDB" id="A0A371CV80"/>
<dbReference type="Proteomes" id="UP000256964">
    <property type="component" value="Unassembled WGS sequence"/>
</dbReference>
<sequence length="245" mass="27854">MGRQTLYYTAEDRRVAKLEQARHYRSSPRGKATKSDANRRRYEQRQQAHAARLTIGVRLPHISLSVPALLLERGANVLRASWSVYLAPTQPSTPPLMGLWTPPFIFVPVPPRDLAALPTGDNLWNSLSACLGTYQDTQITECAHARYDRWLTETEERIAAEIREELGARVASWCRLWLAVQRAPGADHVKQVALDWGAKIICLLLAEWECRMREGAKGYEATRKLGRLPWQAMGKAFRCLFDVEM</sequence>
<protein>
    <submittedName>
        <fullName evidence="2">Uncharacterized protein</fullName>
    </submittedName>
</protein>
<reference evidence="2 3" key="1">
    <citation type="journal article" date="2018" name="Biotechnol. Biofuels">
        <title>Integrative visual omics of the white-rot fungus Polyporus brumalis exposes the biotechnological potential of its oxidative enzymes for delignifying raw plant biomass.</title>
        <authorList>
            <person name="Miyauchi S."/>
            <person name="Rancon A."/>
            <person name="Drula E."/>
            <person name="Hage H."/>
            <person name="Chaduli D."/>
            <person name="Favel A."/>
            <person name="Grisel S."/>
            <person name="Henrissat B."/>
            <person name="Herpoel-Gimbert I."/>
            <person name="Ruiz-Duenas F.J."/>
            <person name="Chevret D."/>
            <person name="Hainaut M."/>
            <person name="Lin J."/>
            <person name="Wang M."/>
            <person name="Pangilinan J."/>
            <person name="Lipzen A."/>
            <person name="Lesage-Meessen L."/>
            <person name="Navarro D."/>
            <person name="Riley R."/>
            <person name="Grigoriev I.V."/>
            <person name="Zhou S."/>
            <person name="Raouche S."/>
            <person name="Rosso M.N."/>
        </authorList>
    </citation>
    <scope>NUCLEOTIDE SEQUENCE [LARGE SCALE GENOMIC DNA]</scope>
    <source>
        <strain evidence="2 3">BRFM 1820</strain>
    </source>
</reference>
<evidence type="ECO:0000313" key="2">
    <source>
        <dbReference type="EMBL" id="RDX44170.1"/>
    </source>
</evidence>
<accession>A0A371CV80</accession>
<feature type="region of interest" description="Disordered" evidence="1">
    <location>
        <begin position="21"/>
        <end position="45"/>
    </location>
</feature>
<feature type="compositionally biased region" description="Basic and acidic residues" evidence="1">
    <location>
        <begin position="33"/>
        <end position="45"/>
    </location>
</feature>
<name>A0A371CV80_9APHY</name>
<proteinExistence type="predicted"/>
<keyword evidence="3" id="KW-1185">Reference proteome</keyword>
<gene>
    <name evidence="2" type="ORF">OH76DRAFT_1487262</name>
</gene>
<evidence type="ECO:0000313" key="3">
    <source>
        <dbReference type="Proteomes" id="UP000256964"/>
    </source>
</evidence>
<feature type="compositionally biased region" description="Basic residues" evidence="1">
    <location>
        <begin position="23"/>
        <end position="32"/>
    </location>
</feature>
<organism evidence="2 3">
    <name type="scientific">Lentinus brumalis</name>
    <dbReference type="NCBI Taxonomy" id="2498619"/>
    <lineage>
        <taxon>Eukaryota</taxon>
        <taxon>Fungi</taxon>
        <taxon>Dikarya</taxon>
        <taxon>Basidiomycota</taxon>
        <taxon>Agaricomycotina</taxon>
        <taxon>Agaricomycetes</taxon>
        <taxon>Polyporales</taxon>
        <taxon>Polyporaceae</taxon>
        <taxon>Lentinus</taxon>
    </lineage>
</organism>
<dbReference type="OrthoDB" id="2727115at2759"/>